<name>A0A7S0IND2_9EUKA</name>
<dbReference type="PANTHER" id="PTHR21727:SF0">
    <property type="entry name" value="MRNA (2'-O-METHYLADENOSINE-N(6)-)-METHYLTRANSFERASE"/>
    <property type="match status" value="1"/>
</dbReference>
<evidence type="ECO:0000259" key="2">
    <source>
        <dbReference type="Pfam" id="PF12237"/>
    </source>
</evidence>
<protein>
    <recommendedName>
        <fullName evidence="2">PCIF1 WW domain-containing protein</fullName>
    </recommendedName>
</protein>
<dbReference type="InterPro" id="IPR039881">
    <property type="entry name" value="PCIF1-like"/>
</dbReference>
<evidence type="ECO:0000256" key="1">
    <source>
        <dbReference type="SAM" id="MobiDB-lite"/>
    </source>
</evidence>
<feature type="compositionally biased region" description="Basic residues" evidence="1">
    <location>
        <begin position="538"/>
        <end position="552"/>
    </location>
</feature>
<feature type="domain" description="PCIF1 WW" evidence="2">
    <location>
        <begin position="315"/>
        <end position="470"/>
    </location>
</feature>
<proteinExistence type="predicted"/>
<evidence type="ECO:0000313" key="3">
    <source>
        <dbReference type="EMBL" id="CAD8526923.1"/>
    </source>
</evidence>
<dbReference type="InterPro" id="IPR022035">
    <property type="entry name" value="PCIF1_WW"/>
</dbReference>
<dbReference type="PANTHER" id="PTHR21727">
    <property type="entry name" value="PHOSPHORYLATED CTD INTERACTING FACTOR 1"/>
    <property type="match status" value="1"/>
</dbReference>
<dbReference type="EMBL" id="HBER01004221">
    <property type="protein sequence ID" value="CAD8526923.1"/>
    <property type="molecule type" value="Transcribed_RNA"/>
</dbReference>
<feature type="region of interest" description="Disordered" evidence="1">
    <location>
        <begin position="527"/>
        <end position="552"/>
    </location>
</feature>
<feature type="region of interest" description="Disordered" evidence="1">
    <location>
        <begin position="265"/>
        <end position="305"/>
    </location>
</feature>
<gene>
    <name evidence="3" type="ORF">CLEP1334_LOCUS2144</name>
</gene>
<dbReference type="GO" id="GO:0099122">
    <property type="term" value="F:RNA polymerase II C-terminal domain binding"/>
    <property type="evidence" value="ECO:0007669"/>
    <property type="project" value="InterPro"/>
</dbReference>
<reference evidence="3" key="1">
    <citation type="submission" date="2021-01" db="EMBL/GenBank/DDBJ databases">
        <authorList>
            <person name="Corre E."/>
            <person name="Pelletier E."/>
            <person name="Niang G."/>
            <person name="Scheremetjew M."/>
            <person name="Finn R."/>
            <person name="Kale V."/>
            <person name="Holt S."/>
            <person name="Cochrane G."/>
            <person name="Meng A."/>
            <person name="Brown T."/>
            <person name="Cohen L."/>
        </authorList>
    </citation>
    <scope>NUCLEOTIDE SEQUENCE</scope>
    <source>
        <strain evidence="3">RCC1130</strain>
    </source>
</reference>
<sequence length="552" mass="59311">MEAPMRKTLHAAHTVTAAKPTGIGAKLAGTAPEGELLSAKPSQHSNHPCIEKMLPTGVALALEMRRATLLHSLRERFAALCAEGGVQAPPMNAFERWRFLGCWSEQRRSCESPSHLRCLAPDSDALFPSGAACAAEALGRTDALPERVATKQVRRDESTPGSAFEWMVYDLRRSGVSETGAQHIAEALGHASDGARAAIRQLSSELLERSEAMRYVESARAADAVLVLSVRTLPDGAEPDFVTVTVSEASLAKLRTLFRHTMGAEPSAAADGPLNTSSRLATTKKKRRRSVEVRKRPRCGEGSAAGCVPPSELSESAFLARAFTLLLRYQSIGGAGFHASIGPTVHRALRATLGVDFECCASPLNCYHTAYCSAFADVDAPFGSSGSFAAFAPTTGAFEVNPPFAPGMIDAVCAHVLRSLAAAQQASQALTMVLVLPGWLDSAGWKLVERSAFLRRQLLVAAADHGFVDGAQYMRRYSFRQSPYDTTLFFCQTDAAAAATPLSEGAVKRIEASLAACTPTEEMLRKVPQSELVERGAKQRRNRKKRLRESNA</sequence>
<dbReference type="AlphaFoldDB" id="A0A7S0IND2"/>
<organism evidence="3">
    <name type="scientific">Calcidiscus leptoporus</name>
    <dbReference type="NCBI Taxonomy" id="127549"/>
    <lineage>
        <taxon>Eukaryota</taxon>
        <taxon>Haptista</taxon>
        <taxon>Haptophyta</taxon>
        <taxon>Prymnesiophyceae</taxon>
        <taxon>Coccolithales</taxon>
        <taxon>Calcidiscaceae</taxon>
        <taxon>Calcidiscus</taxon>
    </lineage>
</organism>
<dbReference type="Pfam" id="PF12237">
    <property type="entry name" value="PCIF1_WW"/>
    <property type="match status" value="1"/>
</dbReference>
<dbReference type="GO" id="GO:0016422">
    <property type="term" value="F:mRNA (2'-O-methyladenosine-N6-)-methyltransferase activity"/>
    <property type="evidence" value="ECO:0007669"/>
    <property type="project" value="InterPro"/>
</dbReference>
<accession>A0A7S0IND2</accession>